<dbReference type="GO" id="GO:0005516">
    <property type="term" value="F:calmodulin binding"/>
    <property type="evidence" value="ECO:0007669"/>
    <property type="project" value="UniProtKB-KW"/>
</dbReference>
<dbReference type="GO" id="GO:0005886">
    <property type="term" value="C:plasma membrane"/>
    <property type="evidence" value="ECO:0007669"/>
    <property type="project" value="UniProtKB-SubCell"/>
</dbReference>
<keyword evidence="2" id="KW-0472">Membrane</keyword>
<dbReference type="InterPro" id="IPR045583">
    <property type="entry name" value="KPBA/B_C"/>
</dbReference>
<keyword evidence="6" id="KW-1185">Reference proteome</keyword>
<reference evidence="5 6" key="1">
    <citation type="submission" date="2024-08" db="EMBL/GenBank/DDBJ databases">
        <title>Gnathostoma spinigerum genome.</title>
        <authorList>
            <person name="Gonzalez-Bertolin B."/>
            <person name="Monzon S."/>
            <person name="Zaballos A."/>
            <person name="Jimenez P."/>
            <person name="Dekumyoy P."/>
            <person name="Varona S."/>
            <person name="Cuesta I."/>
            <person name="Sumanam S."/>
            <person name="Adisakwattana P."/>
            <person name="Gasser R.B."/>
            <person name="Hernandez-Gonzalez A."/>
            <person name="Young N.D."/>
            <person name="Perteguer M.J."/>
        </authorList>
    </citation>
    <scope>NUCLEOTIDE SEQUENCE [LARGE SCALE GENOMIC DNA]</scope>
    <source>
        <strain evidence="5">AL3</strain>
        <tissue evidence="5">Liver</tissue>
    </source>
</reference>
<dbReference type="GO" id="GO:0005977">
    <property type="term" value="P:glycogen metabolic process"/>
    <property type="evidence" value="ECO:0007669"/>
    <property type="project" value="UniProtKB-KW"/>
</dbReference>
<keyword evidence="2" id="KW-0449">Lipoprotein</keyword>
<gene>
    <name evidence="5" type="ORF">AB6A40_006540</name>
</gene>
<keyword evidence="2" id="KW-1003">Cell membrane</keyword>
<evidence type="ECO:0000256" key="2">
    <source>
        <dbReference type="RuleBase" id="RU364123"/>
    </source>
</evidence>
<dbReference type="InterPro" id="IPR008734">
    <property type="entry name" value="PHK_A/B_su"/>
</dbReference>
<dbReference type="AlphaFoldDB" id="A0ABD6EKR0"/>
<comment type="similarity">
    <text evidence="2">Belongs to the phosphorylase b kinase regulatory chain family.</text>
</comment>
<dbReference type="EMBL" id="JBGFUD010004692">
    <property type="protein sequence ID" value="MFH4979831.1"/>
    <property type="molecule type" value="Genomic_DNA"/>
</dbReference>
<name>A0ABD6EKR0_9BILA</name>
<dbReference type="PANTHER" id="PTHR10749:SF7">
    <property type="entry name" value="PHOSPHORYLASE B KINASE REGULATORY SUBUNIT ALPHA-RELATED"/>
    <property type="match status" value="1"/>
</dbReference>
<proteinExistence type="inferred from homology"/>
<dbReference type="Pfam" id="PF19292">
    <property type="entry name" value="KPBB_C"/>
    <property type="match status" value="1"/>
</dbReference>
<evidence type="ECO:0000313" key="6">
    <source>
        <dbReference type="Proteomes" id="UP001608902"/>
    </source>
</evidence>
<feature type="region of interest" description="Disordered" evidence="3">
    <location>
        <begin position="82"/>
        <end position="101"/>
    </location>
</feature>
<comment type="function">
    <text evidence="2">Phosphorylase b kinase catalyzes the phosphorylation of serine in certain substrates, including troponin I.</text>
</comment>
<accession>A0ABD6EKR0</accession>
<comment type="pathway">
    <text evidence="2">Glycan biosynthesis; glycogen metabolism.</text>
</comment>
<keyword evidence="2" id="KW-0636">Prenylation</keyword>
<sequence>MFRLRVGLIIQVLASELARLRSITGSDASDMLLHLSPFEVKSMLFSLLSGRLLEDLNEDAETGVKEQRSGISSIRKQIEERKSLRKSMHASRSPGEHRFDENLLDLTEEEKAAEEKGDSDFQFGIWLRHRRIDGALNRVPPDFYSSLWDMVRRFPRGLFINRIVLHWGVTQEMTRKEIKFALQVEQVLNQIAEPEYREMIVETLALMTRMDSILKTDRPNIPKDRPFDVDSILHRANSLFVEHNRLMGTVVMECCASGKPCDGAQGMCRHFYDSAPAGEFGTAHYLIKALMEILSPT</sequence>
<feature type="domain" description="Phosphorylase b kinase regulatory subunit alpha/beta C-terminal" evidence="4">
    <location>
        <begin position="102"/>
        <end position="209"/>
    </location>
</feature>
<keyword evidence="2" id="KW-0112">Calmodulin-binding</keyword>
<organism evidence="5 6">
    <name type="scientific">Gnathostoma spinigerum</name>
    <dbReference type="NCBI Taxonomy" id="75299"/>
    <lineage>
        <taxon>Eukaryota</taxon>
        <taxon>Metazoa</taxon>
        <taxon>Ecdysozoa</taxon>
        <taxon>Nematoda</taxon>
        <taxon>Chromadorea</taxon>
        <taxon>Rhabditida</taxon>
        <taxon>Spirurina</taxon>
        <taxon>Gnathostomatomorpha</taxon>
        <taxon>Gnathostomatoidea</taxon>
        <taxon>Gnathostomatidae</taxon>
        <taxon>Gnathostoma</taxon>
    </lineage>
</organism>
<evidence type="ECO:0000256" key="1">
    <source>
        <dbReference type="ARBA" id="ARBA00023277"/>
    </source>
</evidence>
<evidence type="ECO:0000259" key="4">
    <source>
        <dbReference type="Pfam" id="PF19292"/>
    </source>
</evidence>
<comment type="caution">
    <text evidence="5">The sequence shown here is derived from an EMBL/GenBank/DDBJ whole genome shotgun (WGS) entry which is preliminary data.</text>
</comment>
<protein>
    <recommendedName>
        <fullName evidence="2">Phosphorylase b kinase regulatory subunit</fullName>
    </recommendedName>
</protein>
<keyword evidence="1 2" id="KW-0119">Carbohydrate metabolism</keyword>
<dbReference type="Proteomes" id="UP001608902">
    <property type="component" value="Unassembled WGS sequence"/>
</dbReference>
<keyword evidence="2" id="KW-0321">Glycogen metabolism</keyword>
<evidence type="ECO:0000256" key="3">
    <source>
        <dbReference type="SAM" id="MobiDB-lite"/>
    </source>
</evidence>
<comment type="subcellular location">
    <subcellularLocation>
        <location evidence="2">Cell membrane</location>
        <topology evidence="2">Lipid-anchor</topology>
        <orientation evidence="2">Cytoplasmic side</orientation>
    </subcellularLocation>
</comment>
<dbReference type="PANTHER" id="PTHR10749">
    <property type="entry name" value="PHOSPHORYLASE B KINASE REGULATORY SUBUNIT"/>
    <property type="match status" value="1"/>
</dbReference>
<evidence type="ECO:0000313" key="5">
    <source>
        <dbReference type="EMBL" id="MFH4979831.1"/>
    </source>
</evidence>